<reference evidence="1" key="1">
    <citation type="journal article" date="2015" name="Nature">
        <title>Complex archaea that bridge the gap between prokaryotes and eukaryotes.</title>
        <authorList>
            <person name="Spang A."/>
            <person name="Saw J.H."/>
            <person name="Jorgensen S.L."/>
            <person name="Zaremba-Niedzwiedzka K."/>
            <person name="Martijn J."/>
            <person name="Lind A.E."/>
            <person name="van Eijk R."/>
            <person name="Schleper C."/>
            <person name="Guy L."/>
            <person name="Ettema T.J."/>
        </authorList>
    </citation>
    <scope>NUCLEOTIDE SEQUENCE</scope>
</reference>
<dbReference type="AlphaFoldDB" id="A0A0F9RMU7"/>
<evidence type="ECO:0000313" key="1">
    <source>
        <dbReference type="EMBL" id="KKN56074.1"/>
    </source>
</evidence>
<comment type="caution">
    <text evidence="1">The sequence shown here is derived from an EMBL/GenBank/DDBJ whole genome shotgun (WGS) entry which is preliminary data.</text>
</comment>
<sequence>MAFGSSVRGFWSLNRNLEDGVGNNDFSSLDITADEFTSLQRFNIFTNSLDTQYGLTLNSDHLGYRNQSAINLQTSGNPNFAISFLWYSPSAVGYTRHAITRRLTSKVVPIIAKAESNIGQSFQNVSIGEFIISEVAASSTQNAIKLQLCIGGKHPTHEYISDTYDPGLRYIYVYANSSNNTSKIRFFIDGKPGAVLQGPEINSMPHTAALLYVNQAYHGYLSHKATQDGSFIADLLIQNVTTNAERDAIKSFRFGADYISTTDWENFNFDFWGASYRQPSTVTTNQIYIVGGDIYLARSNGEILRGSQPIWDTEFDYINDDTINLLTVVDKNKVSRDSRGLRIDGTTVRI</sequence>
<organism evidence="1">
    <name type="scientific">marine sediment metagenome</name>
    <dbReference type="NCBI Taxonomy" id="412755"/>
    <lineage>
        <taxon>unclassified sequences</taxon>
        <taxon>metagenomes</taxon>
        <taxon>ecological metagenomes</taxon>
    </lineage>
</organism>
<gene>
    <name evidence="1" type="ORF">LCGC14_0575880</name>
</gene>
<name>A0A0F9RMU7_9ZZZZ</name>
<accession>A0A0F9RMU7</accession>
<proteinExistence type="predicted"/>
<protein>
    <submittedName>
        <fullName evidence="1">Uncharacterized protein</fullName>
    </submittedName>
</protein>
<dbReference type="EMBL" id="LAZR01000859">
    <property type="protein sequence ID" value="KKN56074.1"/>
    <property type="molecule type" value="Genomic_DNA"/>
</dbReference>